<dbReference type="InterPro" id="IPR050145">
    <property type="entry name" value="Centrin_CML-like"/>
</dbReference>
<gene>
    <name evidence="4" type="ORF">FGO68_gene16025</name>
</gene>
<dbReference type="InterPro" id="IPR002048">
    <property type="entry name" value="EF_hand_dom"/>
</dbReference>
<name>A0A8J8NJP7_HALGN</name>
<accession>A0A8J8NJP7</accession>
<dbReference type="Pfam" id="PF13499">
    <property type="entry name" value="EF-hand_7"/>
    <property type="match status" value="1"/>
</dbReference>
<dbReference type="PANTHER" id="PTHR23050">
    <property type="entry name" value="CALCIUM BINDING PROTEIN"/>
    <property type="match status" value="1"/>
</dbReference>
<evidence type="ECO:0000313" key="4">
    <source>
        <dbReference type="EMBL" id="TNV75834.1"/>
    </source>
</evidence>
<dbReference type="InterPro" id="IPR011992">
    <property type="entry name" value="EF-hand-dom_pair"/>
</dbReference>
<sequence>MDLKLINSLPIVSRPRKGLLEKIERSAPQLSEKEQELIKATFKTFDIDNAGSIQLDELKILLLNLNIKVDDEILEDYLTKFYEVQRSQVENIDLTQLFDFVLLILKNQSNLFRKLYNGEKNDQVKLAEIVENTHNDIKAIFNAYDLNQNGFIEYEELRELLIDLGHDTLYIDQANSEEAFEDHVQETWFEFDTNQDGYISFEEFIPIHTALIDI</sequence>
<feature type="domain" description="EF-hand" evidence="3">
    <location>
        <begin position="132"/>
        <end position="167"/>
    </location>
</feature>
<proteinExistence type="predicted"/>
<dbReference type="Proteomes" id="UP000785679">
    <property type="component" value="Unassembled WGS sequence"/>
</dbReference>
<dbReference type="GO" id="GO:0005509">
    <property type="term" value="F:calcium ion binding"/>
    <property type="evidence" value="ECO:0007669"/>
    <property type="project" value="InterPro"/>
</dbReference>
<dbReference type="CDD" id="cd00051">
    <property type="entry name" value="EFh"/>
    <property type="match status" value="1"/>
</dbReference>
<evidence type="ECO:0000256" key="1">
    <source>
        <dbReference type="ARBA" id="ARBA00022737"/>
    </source>
</evidence>
<keyword evidence="1" id="KW-0677">Repeat</keyword>
<dbReference type="SMART" id="SM00054">
    <property type="entry name" value="EFh"/>
    <property type="match status" value="3"/>
</dbReference>
<reference evidence="4" key="1">
    <citation type="submission" date="2019-06" db="EMBL/GenBank/DDBJ databases">
        <authorList>
            <person name="Zheng W."/>
        </authorList>
    </citation>
    <scope>NUCLEOTIDE SEQUENCE</scope>
    <source>
        <strain evidence="4">QDHG01</strain>
    </source>
</reference>
<dbReference type="Gene3D" id="1.10.238.10">
    <property type="entry name" value="EF-hand"/>
    <property type="match status" value="2"/>
</dbReference>
<dbReference type="InterPro" id="IPR018247">
    <property type="entry name" value="EF_Hand_1_Ca_BS"/>
</dbReference>
<evidence type="ECO:0000256" key="2">
    <source>
        <dbReference type="ARBA" id="ARBA00022837"/>
    </source>
</evidence>
<feature type="domain" description="EF-hand" evidence="3">
    <location>
        <begin position="33"/>
        <end position="68"/>
    </location>
</feature>
<dbReference type="SUPFAM" id="SSF47473">
    <property type="entry name" value="EF-hand"/>
    <property type="match status" value="1"/>
</dbReference>
<dbReference type="OrthoDB" id="26525at2759"/>
<protein>
    <recommendedName>
        <fullName evidence="3">EF-hand domain-containing protein</fullName>
    </recommendedName>
</protein>
<feature type="domain" description="EF-hand" evidence="3">
    <location>
        <begin position="179"/>
        <end position="214"/>
    </location>
</feature>
<dbReference type="PROSITE" id="PS00018">
    <property type="entry name" value="EF_HAND_1"/>
    <property type="match status" value="2"/>
</dbReference>
<evidence type="ECO:0000259" key="3">
    <source>
        <dbReference type="PROSITE" id="PS50222"/>
    </source>
</evidence>
<keyword evidence="5" id="KW-1185">Reference proteome</keyword>
<evidence type="ECO:0000313" key="5">
    <source>
        <dbReference type="Proteomes" id="UP000785679"/>
    </source>
</evidence>
<keyword evidence="2" id="KW-0106">Calcium</keyword>
<dbReference type="AlphaFoldDB" id="A0A8J8NJP7"/>
<comment type="caution">
    <text evidence="4">The sequence shown here is derived from an EMBL/GenBank/DDBJ whole genome shotgun (WGS) entry which is preliminary data.</text>
</comment>
<dbReference type="Pfam" id="PF13202">
    <property type="entry name" value="EF-hand_5"/>
    <property type="match status" value="1"/>
</dbReference>
<dbReference type="EMBL" id="RRYP01014728">
    <property type="protein sequence ID" value="TNV75834.1"/>
    <property type="molecule type" value="Genomic_DNA"/>
</dbReference>
<dbReference type="PROSITE" id="PS50222">
    <property type="entry name" value="EF_HAND_2"/>
    <property type="match status" value="3"/>
</dbReference>
<organism evidence="4 5">
    <name type="scientific">Halteria grandinella</name>
    <dbReference type="NCBI Taxonomy" id="5974"/>
    <lineage>
        <taxon>Eukaryota</taxon>
        <taxon>Sar</taxon>
        <taxon>Alveolata</taxon>
        <taxon>Ciliophora</taxon>
        <taxon>Intramacronucleata</taxon>
        <taxon>Spirotrichea</taxon>
        <taxon>Stichotrichia</taxon>
        <taxon>Sporadotrichida</taxon>
        <taxon>Halteriidae</taxon>
        <taxon>Halteria</taxon>
    </lineage>
</organism>